<feature type="region of interest" description="Disordered" evidence="3">
    <location>
        <begin position="54"/>
        <end position="80"/>
    </location>
</feature>
<name>A0AAD8P9P6_TARER</name>
<dbReference type="GO" id="GO:0005524">
    <property type="term" value="F:ATP binding"/>
    <property type="evidence" value="ECO:0007669"/>
    <property type="project" value="UniProtKB-KW"/>
</dbReference>
<accession>A0AAD8P9P6</accession>
<evidence type="ECO:0000256" key="2">
    <source>
        <dbReference type="ARBA" id="ARBA00022840"/>
    </source>
</evidence>
<dbReference type="Proteomes" id="UP001229421">
    <property type="component" value="Unassembled WGS sequence"/>
</dbReference>
<evidence type="ECO:0000256" key="3">
    <source>
        <dbReference type="SAM" id="MobiDB-lite"/>
    </source>
</evidence>
<dbReference type="SUPFAM" id="SSF100920">
    <property type="entry name" value="Heat shock protein 70kD (HSP70), peptide-binding domain"/>
    <property type="match status" value="1"/>
</dbReference>
<organism evidence="4 5">
    <name type="scientific">Tagetes erecta</name>
    <name type="common">African marigold</name>
    <dbReference type="NCBI Taxonomy" id="13708"/>
    <lineage>
        <taxon>Eukaryota</taxon>
        <taxon>Viridiplantae</taxon>
        <taxon>Streptophyta</taxon>
        <taxon>Embryophyta</taxon>
        <taxon>Tracheophyta</taxon>
        <taxon>Spermatophyta</taxon>
        <taxon>Magnoliopsida</taxon>
        <taxon>eudicotyledons</taxon>
        <taxon>Gunneridae</taxon>
        <taxon>Pentapetalae</taxon>
        <taxon>asterids</taxon>
        <taxon>campanulids</taxon>
        <taxon>Asterales</taxon>
        <taxon>Asteraceae</taxon>
        <taxon>Asteroideae</taxon>
        <taxon>Heliantheae alliance</taxon>
        <taxon>Tageteae</taxon>
        <taxon>Tagetes</taxon>
    </lineage>
</organism>
<dbReference type="GO" id="GO:0140662">
    <property type="term" value="F:ATP-dependent protein folding chaperone"/>
    <property type="evidence" value="ECO:0007669"/>
    <property type="project" value="InterPro"/>
</dbReference>
<dbReference type="Gene3D" id="2.60.34.10">
    <property type="entry name" value="Substrate Binding Domain Of DNAk, Chain A, domain 1"/>
    <property type="match status" value="1"/>
</dbReference>
<evidence type="ECO:0000313" key="5">
    <source>
        <dbReference type="Proteomes" id="UP001229421"/>
    </source>
</evidence>
<dbReference type="InterPro" id="IPR013126">
    <property type="entry name" value="Hsp_70_fam"/>
</dbReference>
<proteinExistence type="predicted"/>
<reference evidence="4" key="1">
    <citation type="journal article" date="2023" name="bioRxiv">
        <title>Improved chromosome-level genome assembly for marigold (Tagetes erecta).</title>
        <authorList>
            <person name="Jiang F."/>
            <person name="Yuan L."/>
            <person name="Wang S."/>
            <person name="Wang H."/>
            <person name="Xu D."/>
            <person name="Wang A."/>
            <person name="Fan W."/>
        </authorList>
    </citation>
    <scope>NUCLEOTIDE SEQUENCE</scope>
    <source>
        <strain evidence="4">WSJ</strain>
        <tissue evidence="4">Leaf</tissue>
    </source>
</reference>
<evidence type="ECO:0000313" key="4">
    <source>
        <dbReference type="EMBL" id="KAK1438558.1"/>
    </source>
</evidence>
<comment type="caution">
    <text evidence="4">The sequence shown here is derived from an EMBL/GenBank/DDBJ whole genome shotgun (WGS) entry which is preliminary data.</text>
</comment>
<dbReference type="AlphaFoldDB" id="A0AAD8P9P6"/>
<gene>
    <name evidence="4" type="ORF">QVD17_04367</name>
</gene>
<dbReference type="EMBL" id="JAUHHV010000001">
    <property type="protein sequence ID" value="KAK1438558.1"/>
    <property type="molecule type" value="Genomic_DNA"/>
</dbReference>
<feature type="compositionally biased region" description="Acidic residues" evidence="3">
    <location>
        <begin position="70"/>
        <end position="80"/>
    </location>
</feature>
<dbReference type="InterPro" id="IPR029047">
    <property type="entry name" value="HSP70_peptide-bd_sf"/>
</dbReference>
<keyword evidence="1" id="KW-0547">Nucleotide-binding</keyword>
<sequence length="80" mass="8707">MTKRQPIINHHVRSNTRSIAIGSKPDRSLVVSIQVFEGERSLTKDCRVLGKFDLSGIPPAPRTGGAAPEAGDDDDEHDEL</sequence>
<keyword evidence="5" id="KW-1185">Reference proteome</keyword>
<protein>
    <submittedName>
        <fullName evidence="4">Uncharacterized protein</fullName>
    </submittedName>
</protein>
<evidence type="ECO:0000256" key="1">
    <source>
        <dbReference type="ARBA" id="ARBA00022741"/>
    </source>
</evidence>
<keyword evidence="2" id="KW-0067">ATP-binding</keyword>
<dbReference type="Pfam" id="PF00012">
    <property type="entry name" value="HSP70"/>
    <property type="match status" value="1"/>
</dbReference>